<name>A0A9D3MUX5_ANGAN</name>
<proteinExistence type="predicted"/>
<organism evidence="1 2">
    <name type="scientific">Anguilla anguilla</name>
    <name type="common">European freshwater eel</name>
    <name type="synonym">Muraena anguilla</name>
    <dbReference type="NCBI Taxonomy" id="7936"/>
    <lineage>
        <taxon>Eukaryota</taxon>
        <taxon>Metazoa</taxon>
        <taxon>Chordata</taxon>
        <taxon>Craniata</taxon>
        <taxon>Vertebrata</taxon>
        <taxon>Euteleostomi</taxon>
        <taxon>Actinopterygii</taxon>
        <taxon>Neopterygii</taxon>
        <taxon>Teleostei</taxon>
        <taxon>Anguilliformes</taxon>
        <taxon>Anguillidae</taxon>
        <taxon>Anguilla</taxon>
    </lineage>
</organism>
<gene>
    <name evidence="1" type="ORF">ANANG_G00046360</name>
</gene>
<evidence type="ECO:0000313" key="2">
    <source>
        <dbReference type="Proteomes" id="UP001044222"/>
    </source>
</evidence>
<dbReference type="EMBL" id="JAFIRN010000002">
    <property type="protein sequence ID" value="KAG5855185.1"/>
    <property type="molecule type" value="Genomic_DNA"/>
</dbReference>
<dbReference type="Proteomes" id="UP001044222">
    <property type="component" value="Unassembled WGS sequence"/>
</dbReference>
<accession>A0A9D3MUX5</accession>
<sequence>MHTEADYINQMATVIALCVPACHLVLVGHQPAPFGQFTSPASQLQCTQVSNQVRYAEAD</sequence>
<protein>
    <submittedName>
        <fullName evidence="1">Uncharacterized protein</fullName>
    </submittedName>
</protein>
<evidence type="ECO:0000313" key="1">
    <source>
        <dbReference type="EMBL" id="KAG5855185.1"/>
    </source>
</evidence>
<reference evidence="1" key="1">
    <citation type="submission" date="2021-01" db="EMBL/GenBank/DDBJ databases">
        <title>A chromosome-scale assembly of European eel, Anguilla anguilla.</title>
        <authorList>
            <person name="Henkel C."/>
            <person name="Jong-Raadsen S.A."/>
            <person name="Dufour S."/>
            <person name="Weltzien F.-A."/>
            <person name="Palstra A.P."/>
            <person name="Pelster B."/>
            <person name="Spaink H.P."/>
            <person name="Van Den Thillart G.E."/>
            <person name="Jansen H."/>
            <person name="Zahm M."/>
            <person name="Klopp C."/>
            <person name="Cedric C."/>
            <person name="Louis A."/>
            <person name="Berthelot C."/>
            <person name="Parey E."/>
            <person name="Roest Crollius H."/>
            <person name="Montfort J."/>
            <person name="Robinson-Rechavi M."/>
            <person name="Bucao C."/>
            <person name="Bouchez O."/>
            <person name="Gislard M."/>
            <person name="Lluch J."/>
            <person name="Milhes M."/>
            <person name="Lampietro C."/>
            <person name="Lopez Roques C."/>
            <person name="Donnadieu C."/>
            <person name="Braasch I."/>
            <person name="Desvignes T."/>
            <person name="Postlethwait J."/>
            <person name="Bobe J."/>
            <person name="Guiguen Y."/>
            <person name="Dirks R."/>
        </authorList>
    </citation>
    <scope>NUCLEOTIDE SEQUENCE</scope>
    <source>
        <strain evidence="1">Tag_6206</strain>
        <tissue evidence="1">Liver</tissue>
    </source>
</reference>
<keyword evidence="2" id="KW-1185">Reference proteome</keyword>
<dbReference type="AlphaFoldDB" id="A0A9D3MUX5"/>
<comment type="caution">
    <text evidence="1">The sequence shown here is derived from an EMBL/GenBank/DDBJ whole genome shotgun (WGS) entry which is preliminary data.</text>
</comment>